<dbReference type="EMBL" id="QEQD01000008">
    <property type="protein sequence ID" value="RDF01921.1"/>
    <property type="molecule type" value="Genomic_DNA"/>
</dbReference>
<feature type="compositionally biased region" description="Basic residues" evidence="9">
    <location>
        <begin position="1"/>
        <end position="11"/>
    </location>
</feature>
<evidence type="ECO:0000256" key="9">
    <source>
        <dbReference type="SAM" id="MobiDB-lite"/>
    </source>
</evidence>
<evidence type="ECO:0000313" key="11">
    <source>
        <dbReference type="EMBL" id="STO63458.1"/>
    </source>
</evidence>
<protein>
    <recommendedName>
        <fullName evidence="7 8">Small ribosomal subunit protein bS20</fullName>
    </recommendedName>
</protein>
<comment type="function">
    <text evidence="1 8">Binds directly to 16S ribosomal RNA.</text>
</comment>
<dbReference type="NCBIfam" id="TIGR00029">
    <property type="entry name" value="S20"/>
    <property type="match status" value="1"/>
</dbReference>
<dbReference type="PANTHER" id="PTHR33398:SF1">
    <property type="entry name" value="SMALL RIBOSOMAL SUBUNIT PROTEIN BS20C"/>
    <property type="match status" value="1"/>
</dbReference>
<evidence type="ECO:0000256" key="4">
    <source>
        <dbReference type="ARBA" id="ARBA00022884"/>
    </source>
</evidence>
<dbReference type="InterPro" id="IPR002583">
    <property type="entry name" value="Ribosomal_bS20"/>
</dbReference>
<evidence type="ECO:0000256" key="5">
    <source>
        <dbReference type="ARBA" id="ARBA00022980"/>
    </source>
</evidence>
<dbReference type="PANTHER" id="PTHR33398">
    <property type="entry name" value="30S RIBOSOMAL PROTEIN S20"/>
    <property type="match status" value="1"/>
</dbReference>
<name>A0A369Z857_HAEPH</name>
<dbReference type="FunFam" id="1.20.58.110:FF:000001">
    <property type="entry name" value="30S ribosomal protein S20"/>
    <property type="match status" value="1"/>
</dbReference>
<evidence type="ECO:0000313" key="13">
    <source>
        <dbReference type="Proteomes" id="UP000254867"/>
    </source>
</evidence>
<organism evidence="10 12">
    <name type="scientific">Haemophilus parahaemolyticus</name>
    <dbReference type="NCBI Taxonomy" id="735"/>
    <lineage>
        <taxon>Bacteria</taxon>
        <taxon>Pseudomonadati</taxon>
        <taxon>Pseudomonadota</taxon>
        <taxon>Gammaproteobacteria</taxon>
        <taxon>Pasteurellales</taxon>
        <taxon>Pasteurellaceae</taxon>
        <taxon>Haemophilus</taxon>
    </lineage>
</organism>
<keyword evidence="6 8" id="KW-0687">Ribonucleoprotein</keyword>
<evidence type="ECO:0000256" key="1">
    <source>
        <dbReference type="ARBA" id="ARBA00003134"/>
    </source>
</evidence>
<dbReference type="Proteomes" id="UP000254867">
    <property type="component" value="Unassembled WGS sequence"/>
</dbReference>
<dbReference type="GO" id="GO:0070181">
    <property type="term" value="F:small ribosomal subunit rRNA binding"/>
    <property type="evidence" value="ECO:0007669"/>
    <property type="project" value="TreeGrafter"/>
</dbReference>
<evidence type="ECO:0000313" key="12">
    <source>
        <dbReference type="Proteomes" id="UP000253999"/>
    </source>
</evidence>
<dbReference type="SUPFAM" id="SSF46992">
    <property type="entry name" value="Ribosomal protein S20"/>
    <property type="match status" value="1"/>
</dbReference>
<evidence type="ECO:0000256" key="6">
    <source>
        <dbReference type="ARBA" id="ARBA00023274"/>
    </source>
</evidence>
<proteinExistence type="inferred from homology"/>
<comment type="similarity">
    <text evidence="2 8">Belongs to the bacterial ribosomal protein bS20 family.</text>
</comment>
<dbReference type="GO" id="GO:0006412">
    <property type="term" value="P:translation"/>
    <property type="evidence" value="ECO:0007669"/>
    <property type="project" value="UniProtKB-UniRule"/>
</dbReference>
<keyword evidence="5 8" id="KW-0689">Ribosomal protein</keyword>
<evidence type="ECO:0000256" key="7">
    <source>
        <dbReference type="ARBA" id="ARBA00035136"/>
    </source>
</evidence>
<keyword evidence="3 8" id="KW-0699">rRNA-binding</keyword>
<evidence type="ECO:0000256" key="2">
    <source>
        <dbReference type="ARBA" id="ARBA00007634"/>
    </source>
</evidence>
<accession>A0A369Z857</accession>
<reference evidence="10 12" key="1">
    <citation type="submission" date="2018-05" db="EMBL/GenBank/DDBJ databases">
        <title>Draft Genome Sequences for a Diverse set of 7 Haemophilus Species.</title>
        <authorList>
            <person name="Nichols M."/>
            <person name="Topaz N."/>
            <person name="Wang X."/>
            <person name="Wang X."/>
            <person name="Boxrud D."/>
        </authorList>
    </citation>
    <scope>NUCLEOTIDE SEQUENCE [LARGE SCALE GENOMIC DNA]</scope>
    <source>
        <strain evidence="10 12">C2010039593</strain>
    </source>
</reference>
<dbReference type="Gene3D" id="1.20.58.110">
    <property type="entry name" value="Ribosomal protein S20"/>
    <property type="match status" value="1"/>
</dbReference>
<dbReference type="Pfam" id="PF01649">
    <property type="entry name" value="Ribosomal_S20p"/>
    <property type="match status" value="1"/>
</dbReference>
<keyword evidence="4 8" id="KW-0694">RNA-binding</keyword>
<dbReference type="STRING" id="735.B0185_04020"/>
<feature type="region of interest" description="Disordered" evidence="9">
    <location>
        <begin position="1"/>
        <end position="26"/>
    </location>
</feature>
<dbReference type="RefSeq" id="WP_005707639.1">
    <property type="nucleotide sequence ID" value="NZ_CAUVRQ010000002.1"/>
</dbReference>
<gene>
    <name evidence="8 11" type="primary">rpsT</name>
    <name evidence="10" type="ORF">DPV98_08325</name>
    <name evidence="11" type="ORF">NCTC10794_00488</name>
</gene>
<dbReference type="EMBL" id="UGHH01000002">
    <property type="protein sequence ID" value="STO63458.1"/>
    <property type="molecule type" value="Genomic_DNA"/>
</dbReference>
<dbReference type="GO" id="GO:0005829">
    <property type="term" value="C:cytosol"/>
    <property type="evidence" value="ECO:0007669"/>
    <property type="project" value="TreeGrafter"/>
</dbReference>
<sequence>MANIKSAKKRAVQSEKRRQHNASQRSMMRTFIKKVYAAVAAGDKAAAQAAFVEMQKVVDRMASKGLIHANKAANHKAKLSARIKALA</sequence>
<reference evidence="11 13" key="2">
    <citation type="submission" date="2018-06" db="EMBL/GenBank/DDBJ databases">
        <authorList>
            <consortium name="Pathogen Informatics"/>
            <person name="Doyle S."/>
        </authorList>
    </citation>
    <scope>NUCLEOTIDE SEQUENCE [LARGE SCALE GENOMIC DNA]</scope>
    <source>
        <strain evidence="11 13">NCTC10794</strain>
    </source>
</reference>
<dbReference type="InterPro" id="IPR036510">
    <property type="entry name" value="Ribosomal_bS20_sf"/>
</dbReference>
<dbReference type="AlphaFoldDB" id="A0A369Z857"/>
<evidence type="ECO:0000256" key="3">
    <source>
        <dbReference type="ARBA" id="ARBA00022730"/>
    </source>
</evidence>
<dbReference type="GO" id="GO:0015935">
    <property type="term" value="C:small ribosomal subunit"/>
    <property type="evidence" value="ECO:0007669"/>
    <property type="project" value="TreeGrafter"/>
</dbReference>
<evidence type="ECO:0000256" key="8">
    <source>
        <dbReference type="HAMAP-Rule" id="MF_00500"/>
    </source>
</evidence>
<dbReference type="HAMAP" id="MF_00500">
    <property type="entry name" value="Ribosomal_bS20"/>
    <property type="match status" value="1"/>
</dbReference>
<dbReference type="GO" id="GO:0003735">
    <property type="term" value="F:structural constituent of ribosome"/>
    <property type="evidence" value="ECO:0007669"/>
    <property type="project" value="InterPro"/>
</dbReference>
<dbReference type="Proteomes" id="UP000253999">
    <property type="component" value="Unassembled WGS sequence"/>
</dbReference>
<evidence type="ECO:0000313" key="10">
    <source>
        <dbReference type="EMBL" id="RDF01921.1"/>
    </source>
</evidence>